<feature type="compositionally biased region" description="Low complexity" evidence="5">
    <location>
        <begin position="185"/>
        <end position="206"/>
    </location>
</feature>
<dbReference type="InterPro" id="IPR050204">
    <property type="entry name" value="AraC_XylS_family_regulators"/>
</dbReference>
<proteinExistence type="predicted"/>
<evidence type="ECO:0000256" key="5">
    <source>
        <dbReference type="SAM" id="MobiDB-lite"/>
    </source>
</evidence>
<dbReference type="SMART" id="SM00342">
    <property type="entry name" value="HTH_ARAC"/>
    <property type="match status" value="1"/>
</dbReference>
<organism evidence="7 8">
    <name type="scientific">Streptomyces pactum</name>
    <dbReference type="NCBI Taxonomy" id="68249"/>
    <lineage>
        <taxon>Bacteria</taxon>
        <taxon>Bacillati</taxon>
        <taxon>Actinomycetota</taxon>
        <taxon>Actinomycetes</taxon>
        <taxon>Kitasatosporales</taxon>
        <taxon>Streptomycetaceae</taxon>
        <taxon>Streptomyces</taxon>
    </lineage>
</organism>
<sequence>MPCRELGSRDAWGATVPLHQLQVPDPGVLPFAMGTFDTIGPLSRAEFPHRHTFHEIVFVTGGRGAHVIDLAAWTLDPPQLGIIVPGRVHHWERVTGLDGRVILFNDDFLLNHPEDRDALRLLGDRPFLRPSPEAARAIGALLAEMDREYQAQAPGFISVLQAYLHVLLVRAGRLAATAPGPPAAGQPDPAGRAPGAGPGADTARGSDSGAAVALRFARLLAGPDGPARSVRDCAALLGVSAGRLHQAVKEATGRTPGAMLRQARVLEAKRLLAGTGLTVGQVARQTGFSDPAYFCRFFRRETGSSPGDFRRSVRGKHHDRVLVSIDPTDQPS</sequence>
<dbReference type="PRINTS" id="PR00032">
    <property type="entry name" value="HTHARAC"/>
</dbReference>
<accession>A0ABS0NJE3</accession>
<keyword evidence="8" id="KW-1185">Reference proteome</keyword>
<evidence type="ECO:0000256" key="1">
    <source>
        <dbReference type="ARBA" id="ARBA00023015"/>
    </source>
</evidence>
<dbReference type="Proteomes" id="UP000807371">
    <property type="component" value="Unassembled WGS sequence"/>
</dbReference>
<evidence type="ECO:0000313" key="8">
    <source>
        <dbReference type="Proteomes" id="UP000807371"/>
    </source>
</evidence>
<dbReference type="InterPro" id="IPR003313">
    <property type="entry name" value="AraC-bd"/>
</dbReference>
<dbReference type="PANTHER" id="PTHR46796">
    <property type="entry name" value="HTH-TYPE TRANSCRIPTIONAL ACTIVATOR RHAS-RELATED"/>
    <property type="match status" value="1"/>
</dbReference>
<dbReference type="InterPro" id="IPR009057">
    <property type="entry name" value="Homeodomain-like_sf"/>
</dbReference>
<comment type="caution">
    <text evidence="7">The sequence shown here is derived from an EMBL/GenBank/DDBJ whole genome shotgun (WGS) entry which is preliminary data.</text>
</comment>
<keyword evidence="4" id="KW-0804">Transcription</keyword>
<keyword evidence="2" id="KW-0238">DNA-binding</keyword>
<dbReference type="Pfam" id="PF02311">
    <property type="entry name" value="AraC_binding"/>
    <property type="match status" value="1"/>
</dbReference>
<gene>
    <name evidence="7" type="ORF">IHE55_11130</name>
</gene>
<keyword evidence="3" id="KW-0010">Activator</keyword>
<evidence type="ECO:0000259" key="6">
    <source>
        <dbReference type="PROSITE" id="PS01124"/>
    </source>
</evidence>
<dbReference type="Pfam" id="PF12833">
    <property type="entry name" value="HTH_18"/>
    <property type="match status" value="1"/>
</dbReference>
<dbReference type="InterPro" id="IPR014710">
    <property type="entry name" value="RmlC-like_jellyroll"/>
</dbReference>
<dbReference type="RefSeq" id="WP_197988889.1">
    <property type="nucleotide sequence ID" value="NZ_JACYXC010000001.1"/>
</dbReference>
<dbReference type="InterPro" id="IPR018060">
    <property type="entry name" value="HTH_AraC"/>
</dbReference>
<dbReference type="PROSITE" id="PS01124">
    <property type="entry name" value="HTH_ARAC_FAMILY_2"/>
    <property type="match status" value="1"/>
</dbReference>
<dbReference type="InterPro" id="IPR037923">
    <property type="entry name" value="HTH-like"/>
</dbReference>
<evidence type="ECO:0000256" key="4">
    <source>
        <dbReference type="ARBA" id="ARBA00023163"/>
    </source>
</evidence>
<evidence type="ECO:0000256" key="3">
    <source>
        <dbReference type="ARBA" id="ARBA00023159"/>
    </source>
</evidence>
<feature type="region of interest" description="Disordered" evidence="5">
    <location>
        <begin position="177"/>
        <end position="206"/>
    </location>
</feature>
<dbReference type="PROSITE" id="PS00041">
    <property type="entry name" value="HTH_ARAC_FAMILY_1"/>
    <property type="match status" value="1"/>
</dbReference>
<dbReference type="InterPro" id="IPR018062">
    <property type="entry name" value="HTH_AraC-typ_CS"/>
</dbReference>
<evidence type="ECO:0000256" key="2">
    <source>
        <dbReference type="ARBA" id="ARBA00023125"/>
    </source>
</evidence>
<reference evidence="7 8" key="1">
    <citation type="submission" date="2020-09" db="EMBL/GenBank/DDBJ databases">
        <title>Biosynthesis of the nuclear factor of activated T cells inhibitor NFAT-133 and its congeners in Streptomyces pactum.</title>
        <authorList>
            <person name="Zhou W."/>
            <person name="Posri P."/>
            <person name="Abugrain M.E."/>
            <person name="Weisberg A.J."/>
            <person name="Chang J.H."/>
            <person name="Mahmud T."/>
        </authorList>
    </citation>
    <scope>NUCLEOTIDE SEQUENCE [LARGE SCALE GENOMIC DNA]</scope>
    <source>
        <strain evidence="7 8">ATCC 27456</strain>
    </source>
</reference>
<dbReference type="EMBL" id="JACYXC010000001">
    <property type="protein sequence ID" value="MBH5335315.1"/>
    <property type="molecule type" value="Genomic_DNA"/>
</dbReference>
<dbReference type="SUPFAM" id="SSF46689">
    <property type="entry name" value="Homeodomain-like"/>
    <property type="match status" value="1"/>
</dbReference>
<dbReference type="SUPFAM" id="SSF51215">
    <property type="entry name" value="Regulatory protein AraC"/>
    <property type="match status" value="1"/>
</dbReference>
<dbReference type="Gene3D" id="2.60.120.10">
    <property type="entry name" value="Jelly Rolls"/>
    <property type="match status" value="1"/>
</dbReference>
<keyword evidence="1" id="KW-0805">Transcription regulation</keyword>
<dbReference type="InterPro" id="IPR020449">
    <property type="entry name" value="Tscrpt_reg_AraC-type_HTH"/>
</dbReference>
<feature type="domain" description="HTH araC/xylS-type" evidence="6">
    <location>
        <begin position="229"/>
        <end position="312"/>
    </location>
</feature>
<name>A0ABS0NJE3_9ACTN</name>
<evidence type="ECO:0000313" key="7">
    <source>
        <dbReference type="EMBL" id="MBH5335315.1"/>
    </source>
</evidence>
<protein>
    <submittedName>
        <fullName evidence="7">Helix-turn-helix domain-containing protein</fullName>
    </submittedName>
</protein>
<dbReference type="Gene3D" id="1.10.10.60">
    <property type="entry name" value="Homeodomain-like"/>
    <property type="match status" value="2"/>
</dbReference>